<evidence type="ECO:0000256" key="7">
    <source>
        <dbReference type="ARBA" id="ARBA00023136"/>
    </source>
</evidence>
<reference evidence="10 11" key="1">
    <citation type="submission" date="2024-05" db="EMBL/GenBank/DDBJ databases">
        <title>Sphingomonas sp. HF-S3 16S ribosomal RNA gene Genome sequencing and assembly.</title>
        <authorList>
            <person name="Lee H."/>
        </authorList>
    </citation>
    <scope>NUCLEOTIDE SEQUENCE [LARGE SCALE GENOMIC DNA]</scope>
    <source>
        <strain evidence="10 11">HF-S3</strain>
    </source>
</reference>
<dbReference type="RefSeq" id="WP_346246300.1">
    <property type="nucleotide sequence ID" value="NZ_JBDIZK010000004.1"/>
</dbReference>
<accession>A0ABV0B6Y5</accession>
<proteinExistence type="inferred from homology"/>
<dbReference type="Pfam" id="PF00892">
    <property type="entry name" value="EamA"/>
    <property type="match status" value="1"/>
</dbReference>
<dbReference type="InterPro" id="IPR037185">
    <property type="entry name" value="EmrE-like"/>
</dbReference>
<feature type="transmembrane region" description="Helical" evidence="8">
    <location>
        <begin position="121"/>
        <end position="138"/>
    </location>
</feature>
<evidence type="ECO:0000256" key="5">
    <source>
        <dbReference type="ARBA" id="ARBA00022692"/>
    </source>
</evidence>
<evidence type="ECO:0000256" key="8">
    <source>
        <dbReference type="SAM" id="Phobius"/>
    </source>
</evidence>
<dbReference type="PANTHER" id="PTHR22911">
    <property type="entry name" value="ACYL-MALONYL CONDENSING ENZYME-RELATED"/>
    <property type="match status" value="1"/>
</dbReference>
<dbReference type="InterPro" id="IPR004626">
    <property type="entry name" value="RarD"/>
</dbReference>
<evidence type="ECO:0000259" key="9">
    <source>
        <dbReference type="Pfam" id="PF00892"/>
    </source>
</evidence>
<dbReference type="EMBL" id="JBDIZK010000004">
    <property type="protein sequence ID" value="MEN3747308.1"/>
    <property type="molecule type" value="Genomic_DNA"/>
</dbReference>
<evidence type="ECO:0000313" key="10">
    <source>
        <dbReference type="EMBL" id="MEN3747308.1"/>
    </source>
</evidence>
<comment type="caution">
    <text evidence="10">The sequence shown here is derived from an EMBL/GenBank/DDBJ whole genome shotgun (WGS) entry which is preliminary data.</text>
</comment>
<feature type="transmembrane region" description="Helical" evidence="8">
    <location>
        <begin position="21"/>
        <end position="41"/>
    </location>
</feature>
<feature type="domain" description="EamA" evidence="9">
    <location>
        <begin position="26"/>
        <end position="161"/>
    </location>
</feature>
<comment type="subcellular location">
    <subcellularLocation>
        <location evidence="1">Cell membrane</location>
        <topology evidence="1">Multi-pass membrane protein</topology>
    </subcellularLocation>
</comment>
<evidence type="ECO:0000256" key="6">
    <source>
        <dbReference type="ARBA" id="ARBA00022989"/>
    </source>
</evidence>
<sequence>MCRLALIDMSRDGRGMSGASSSRASTGLLLAFGAYGLWGILPLYFHQLKGVPAGQILAHRVLWSLILLIGLILVLKRVRALIAAARGRTLVLLFASATIIATNWLIYIWAVVSDHVLEASLGYFMNPLVNVALGVAVLGERVRRVQGMAIAIAAAGVAVMAFSGGGAIWVSLALAATFALYGLLRKVMAMDALGGLTVETLLIAPFAAGLLFLSMRDGTSAWGQSGGLDLLLALAGPITAVPLLMFAGAARRLPLSTLGLIQYTSPSLQFMLAVFVFGEALHAENIVTFALIWSGCALYAWDSWRASRPVRPMLPE</sequence>
<feature type="transmembrane region" description="Helical" evidence="8">
    <location>
        <begin position="196"/>
        <end position="215"/>
    </location>
</feature>
<dbReference type="InterPro" id="IPR000620">
    <property type="entry name" value="EamA_dom"/>
</dbReference>
<name>A0ABV0B6Y5_9SPHN</name>
<feature type="transmembrane region" description="Helical" evidence="8">
    <location>
        <begin position="283"/>
        <end position="301"/>
    </location>
</feature>
<evidence type="ECO:0000256" key="2">
    <source>
        <dbReference type="ARBA" id="ARBA00007362"/>
    </source>
</evidence>
<evidence type="ECO:0000256" key="4">
    <source>
        <dbReference type="ARBA" id="ARBA00022475"/>
    </source>
</evidence>
<evidence type="ECO:0000256" key="3">
    <source>
        <dbReference type="ARBA" id="ARBA00022448"/>
    </source>
</evidence>
<organism evidence="10 11">
    <name type="scientific">Sphingomonas rustica</name>
    <dbReference type="NCBI Taxonomy" id="3103142"/>
    <lineage>
        <taxon>Bacteria</taxon>
        <taxon>Pseudomonadati</taxon>
        <taxon>Pseudomonadota</taxon>
        <taxon>Alphaproteobacteria</taxon>
        <taxon>Sphingomonadales</taxon>
        <taxon>Sphingomonadaceae</taxon>
        <taxon>Sphingomonas</taxon>
    </lineage>
</organism>
<dbReference type="PANTHER" id="PTHR22911:SF137">
    <property type="entry name" value="SOLUTE CARRIER FAMILY 35 MEMBER G2-RELATED"/>
    <property type="match status" value="1"/>
</dbReference>
<feature type="transmembrane region" description="Helical" evidence="8">
    <location>
        <begin position="61"/>
        <end position="78"/>
    </location>
</feature>
<evidence type="ECO:0000313" key="11">
    <source>
        <dbReference type="Proteomes" id="UP001427805"/>
    </source>
</evidence>
<keyword evidence="6 8" id="KW-1133">Transmembrane helix</keyword>
<evidence type="ECO:0000256" key="1">
    <source>
        <dbReference type="ARBA" id="ARBA00004651"/>
    </source>
</evidence>
<dbReference type="Proteomes" id="UP001427805">
    <property type="component" value="Unassembled WGS sequence"/>
</dbReference>
<keyword evidence="3" id="KW-0813">Transport</keyword>
<feature type="transmembrane region" description="Helical" evidence="8">
    <location>
        <begin position="145"/>
        <end position="162"/>
    </location>
</feature>
<feature type="transmembrane region" description="Helical" evidence="8">
    <location>
        <begin position="227"/>
        <end position="246"/>
    </location>
</feature>
<feature type="transmembrane region" description="Helical" evidence="8">
    <location>
        <begin position="258"/>
        <end position="277"/>
    </location>
</feature>
<keyword evidence="11" id="KW-1185">Reference proteome</keyword>
<protein>
    <submittedName>
        <fullName evidence="10">EamA family transporter RarD</fullName>
    </submittedName>
</protein>
<comment type="similarity">
    <text evidence="2">Belongs to the EamA transporter family.</text>
</comment>
<feature type="transmembrane region" description="Helical" evidence="8">
    <location>
        <begin position="90"/>
        <end position="109"/>
    </location>
</feature>
<keyword evidence="4" id="KW-1003">Cell membrane</keyword>
<dbReference type="NCBIfam" id="TIGR00688">
    <property type="entry name" value="rarD"/>
    <property type="match status" value="1"/>
</dbReference>
<dbReference type="SUPFAM" id="SSF103481">
    <property type="entry name" value="Multidrug resistance efflux transporter EmrE"/>
    <property type="match status" value="2"/>
</dbReference>
<keyword evidence="5 8" id="KW-0812">Transmembrane</keyword>
<keyword evidence="7 8" id="KW-0472">Membrane</keyword>
<gene>
    <name evidence="10" type="primary">rarD</name>
    <name evidence="10" type="ORF">TPR58_09015</name>
</gene>